<proteinExistence type="inferred from homology"/>
<dbReference type="Proteomes" id="UP000231426">
    <property type="component" value="Unassembled WGS sequence"/>
</dbReference>
<keyword evidence="5" id="KW-0676">Redox-active center</keyword>
<dbReference type="PANTHER" id="PTHR13887:SF14">
    <property type="entry name" value="DISULFIDE BOND FORMATION PROTEIN D"/>
    <property type="match status" value="1"/>
</dbReference>
<keyword evidence="6" id="KW-0812">Transmembrane</keyword>
<dbReference type="AlphaFoldDB" id="A0A2M6W6G1"/>
<dbReference type="PROSITE" id="PS51352">
    <property type="entry name" value="THIOREDOXIN_2"/>
    <property type="match status" value="1"/>
</dbReference>
<organism evidence="8 9">
    <name type="scientific">Candidatus Magasanikbacteria bacterium CG10_big_fil_rev_8_21_14_0_10_36_32</name>
    <dbReference type="NCBI Taxonomy" id="1974646"/>
    <lineage>
        <taxon>Bacteria</taxon>
        <taxon>Candidatus Magasanikiibacteriota</taxon>
    </lineage>
</organism>
<comment type="similarity">
    <text evidence="1">Belongs to the thioredoxin family. DsbA subfamily.</text>
</comment>
<name>A0A2M6W6G1_9BACT</name>
<evidence type="ECO:0000256" key="6">
    <source>
        <dbReference type="SAM" id="Phobius"/>
    </source>
</evidence>
<dbReference type="Pfam" id="PF13462">
    <property type="entry name" value="Thioredoxin_4"/>
    <property type="match status" value="1"/>
</dbReference>
<evidence type="ECO:0000256" key="4">
    <source>
        <dbReference type="ARBA" id="ARBA00023157"/>
    </source>
</evidence>
<dbReference type="Gene3D" id="3.40.30.10">
    <property type="entry name" value="Glutaredoxin"/>
    <property type="match status" value="1"/>
</dbReference>
<evidence type="ECO:0000313" key="8">
    <source>
        <dbReference type="EMBL" id="PIT88378.1"/>
    </source>
</evidence>
<keyword evidence="3" id="KW-0560">Oxidoreductase</keyword>
<accession>A0A2M6W6G1</accession>
<evidence type="ECO:0000256" key="1">
    <source>
        <dbReference type="ARBA" id="ARBA00005791"/>
    </source>
</evidence>
<feature type="transmembrane region" description="Helical" evidence="6">
    <location>
        <begin position="14"/>
        <end position="38"/>
    </location>
</feature>
<comment type="caution">
    <text evidence="8">The sequence shown here is derived from an EMBL/GenBank/DDBJ whole genome shotgun (WGS) entry which is preliminary data.</text>
</comment>
<reference evidence="9" key="1">
    <citation type="submission" date="2017-09" db="EMBL/GenBank/DDBJ databases">
        <title>Depth-based differentiation of microbial function through sediment-hosted aquifers and enrichment of novel symbionts in the deep terrestrial subsurface.</title>
        <authorList>
            <person name="Probst A.J."/>
            <person name="Ladd B."/>
            <person name="Jarett J.K."/>
            <person name="Geller-Mcgrath D.E."/>
            <person name="Sieber C.M.K."/>
            <person name="Emerson J.B."/>
            <person name="Anantharaman K."/>
            <person name="Thomas B.C."/>
            <person name="Malmstrom R."/>
            <person name="Stieglmeier M."/>
            <person name="Klingl A."/>
            <person name="Woyke T."/>
            <person name="Ryan C.M."/>
            <person name="Banfield J.F."/>
        </authorList>
    </citation>
    <scope>NUCLEOTIDE SEQUENCE [LARGE SCALE GENOMIC DNA]</scope>
</reference>
<dbReference type="EMBL" id="PFBV01000003">
    <property type="protein sequence ID" value="PIT88378.1"/>
    <property type="molecule type" value="Genomic_DNA"/>
</dbReference>
<dbReference type="InterPro" id="IPR012336">
    <property type="entry name" value="Thioredoxin-like_fold"/>
</dbReference>
<keyword evidence="6" id="KW-1133">Transmembrane helix</keyword>
<evidence type="ECO:0000256" key="5">
    <source>
        <dbReference type="ARBA" id="ARBA00023284"/>
    </source>
</evidence>
<sequence length="249" mass="28303">MEPVTGLKVWYKTWWGITIIAAICLLAAVILSLSALGYNYWRAIKSGHGDILEQQMNQQALNQIVESPEIQAARQELETDDDPFLGNQNASFVIVEFIDFKCPICKGQYSEMQKLINKYGYKIKWIIRDFPMESVHPGTNRLAAVASCVNEQGAFWLAHDLFFSNQEMIGENFSDTDVDVLINQFGLDKSRMSDCLQSRRGEIEVKKDYSIGVKYGIKKGTPTFFVNGNKIEGAMLFSTWETLLKDFKL</sequence>
<feature type="domain" description="Thioredoxin" evidence="7">
    <location>
        <begin position="54"/>
        <end position="249"/>
    </location>
</feature>
<dbReference type="SUPFAM" id="SSF52833">
    <property type="entry name" value="Thioredoxin-like"/>
    <property type="match status" value="1"/>
</dbReference>
<evidence type="ECO:0000256" key="2">
    <source>
        <dbReference type="ARBA" id="ARBA00022729"/>
    </source>
</evidence>
<dbReference type="InterPro" id="IPR036249">
    <property type="entry name" value="Thioredoxin-like_sf"/>
</dbReference>
<keyword evidence="4" id="KW-1015">Disulfide bond</keyword>
<dbReference type="GO" id="GO:0016491">
    <property type="term" value="F:oxidoreductase activity"/>
    <property type="evidence" value="ECO:0007669"/>
    <property type="project" value="UniProtKB-KW"/>
</dbReference>
<dbReference type="PANTHER" id="PTHR13887">
    <property type="entry name" value="GLUTATHIONE S-TRANSFERASE KAPPA"/>
    <property type="match status" value="1"/>
</dbReference>
<keyword evidence="6" id="KW-0472">Membrane</keyword>
<evidence type="ECO:0000256" key="3">
    <source>
        <dbReference type="ARBA" id="ARBA00023002"/>
    </source>
</evidence>
<keyword evidence="2" id="KW-0732">Signal</keyword>
<evidence type="ECO:0000259" key="7">
    <source>
        <dbReference type="PROSITE" id="PS51352"/>
    </source>
</evidence>
<protein>
    <recommendedName>
        <fullName evidence="7">Thioredoxin domain-containing protein</fullName>
    </recommendedName>
</protein>
<evidence type="ECO:0000313" key="9">
    <source>
        <dbReference type="Proteomes" id="UP000231426"/>
    </source>
</evidence>
<dbReference type="InterPro" id="IPR013766">
    <property type="entry name" value="Thioredoxin_domain"/>
</dbReference>
<gene>
    <name evidence="8" type="ORF">COU29_01140</name>
</gene>